<gene>
    <name evidence="1" type="ORF">HUJ06_021395</name>
</gene>
<evidence type="ECO:0000313" key="2">
    <source>
        <dbReference type="Proteomes" id="UP000607653"/>
    </source>
</evidence>
<dbReference type="EMBL" id="DUZY01000001">
    <property type="protein sequence ID" value="DAD19932.1"/>
    <property type="molecule type" value="Genomic_DNA"/>
</dbReference>
<organism evidence="1 2">
    <name type="scientific">Nelumbo nucifera</name>
    <name type="common">Sacred lotus</name>
    <dbReference type="NCBI Taxonomy" id="4432"/>
    <lineage>
        <taxon>Eukaryota</taxon>
        <taxon>Viridiplantae</taxon>
        <taxon>Streptophyta</taxon>
        <taxon>Embryophyta</taxon>
        <taxon>Tracheophyta</taxon>
        <taxon>Spermatophyta</taxon>
        <taxon>Magnoliopsida</taxon>
        <taxon>Proteales</taxon>
        <taxon>Nelumbonaceae</taxon>
        <taxon>Nelumbo</taxon>
    </lineage>
</organism>
<dbReference type="AlphaFoldDB" id="A0A822XIV6"/>
<comment type="caution">
    <text evidence="1">The sequence shown here is derived from an EMBL/GenBank/DDBJ whole genome shotgun (WGS) entry which is preliminary data.</text>
</comment>
<proteinExistence type="predicted"/>
<sequence length="67" mass="7613">MVGDMLQERKSNANGGLIALWEFFGQGKKQVICLPEGIRNTGWNKVLMQIYDLLMALEDWNATRNQG</sequence>
<reference evidence="1 2" key="1">
    <citation type="journal article" date="2020" name="Mol. Biol. Evol.">
        <title>Distinct Expression and Methylation Patterns for Genes with Different Fates following a Single Whole-Genome Duplication in Flowering Plants.</title>
        <authorList>
            <person name="Shi T."/>
            <person name="Rahmani R.S."/>
            <person name="Gugger P.F."/>
            <person name="Wang M."/>
            <person name="Li H."/>
            <person name="Zhang Y."/>
            <person name="Li Z."/>
            <person name="Wang Q."/>
            <person name="Van de Peer Y."/>
            <person name="Marchal K."/>
            <person name="Chen J."/>
        </authorList>
    </citation>
    <scope>NUCLEOTIDE SEQUENCE [LARGE SCALE GENOMIC DNA]</scope>
    <source>
        <tissue evidence="1">Leaf</tissue>
    </source>
</reference>
<accession>A0A822XIV6</accession>
<dbReference type="Proteomes" id="UP000607653">
    <property type="component" value="Unassembled WGS sequence"/>
</dbReference>
<evidence type="ECO:0000313" key="1">
    <source>
        <dbReference type="EMBL" id="DAD19932.1"/>
    </source>
</evidence>
<name>A0A822XIV6_NELNU</name>
<keyword evidence="2" id="KW-1185">Reference proteome</keyword>
<protein>
    <submittedName>
        <fullName evidence="1">Uncharacterized protein</fullName>
    </submittedName>
</protein>